<organism evidence="1 2">
    <name type="scientific">Petrolisthes cinctipes</name>
    <name type="common">Flat porcelain crab</name>
    <dbReference type="NCBI Taxonomy" id="88211"/>
    <lineage>
        <taxon>Eukaryota</taxon>
        <taxon>Metazoa</taxon>
        <taxon>Ecdysozoa</taxon>
        <taxon>Arthropoda</taxon>
        <taxon>Crustacea</taxon>
        <taxon>Multicrustacea</taxon>
        <taxon>Malacostraca</taxon>
        <taxon>Eumalacostraca</taxon>
        <taxon>Eucarida</taxon>
        <taxon>Decapoda</taxon>
        <taxon>Pleocyemata</taxon>
        <taxon>Anomura</taxon>
        <taxon>Galatheoidea</taxon>
        <taxon>Porcellanidae</taxon>
        <taxon>Petrolisthes</taxon>
    </lineage>
</organism>
<reference evidence="1" key="1">
    <citation type="submission" date="2023-10" db="EMBL/GenBank/DDBJ databases">
        <title>Genome assemblies of two species of porcelain crab, Petrolisthes cinctipes and Petrolisthes manimaculis (Anomura: Porcellanidae).</title>
        <authorList>
            <person name="Angst P."/>
        </authorList>
    </citation>
    <scope>NUCLEOTIDE SEQUENCE</scope>
    <source>
        <strain evidence="1">PB745_01</strain>
        <tissue evidence="1">Gill</tissue>
    </source>
</reference>
<evidence type="ECO:0000313" key="1">
    <source>
        <dbReference type="EMBL" id="KAK3877120.1"/>
    </source>
</evidence>
<dbReference type="AlphaFoldDB" id="A0AAE1KP45"/>
<dbReference type="Proteomes" id="UP001286313">
    <property type="component" value="Unassembled WGS sequence"/>
</dbReference>
<dbReference type="EMBL" id="JAWQEG010001720">
    <property type="protein sequence ID" value="KAK3877120.1"/>
    <property type="molecule type" value="Genomic_DNA"/>
</dbReference>
<comment type="caution">
    <text evidence="1">The sequence shown here is derived from an EMBL/GenBank/DDBJ whole genome shotgun (WGS) entry which is preliminary data.</text>
</comment>
<name>A0AAE1KP45_PETCI</name>
<sequence>MRHPWPSPRRHPSLCLFDQAPDNKQTLQGDSQPTGLTQEITVKAAAHLQHFALSASSPGVDARMSIAPQQTNTARIAKYNMQQSSSYPCPPFIPAFPISPSTPAFPISPCSSCTLPFPALPVSPSTPTFPTFSAFPISPCSSCTLPFPALPVSSLPLPFPLPPVPPAPFLSQLSLSPPRPLPFPLPPVPPAPFLSQLSLSPLYPCLSQLSLSPPRPLPFPLPPVPPAPVPAKPAFIYNTST</sequence>
<accession>A0AAE1KP45</accession>
<keyword evidence="2" id="KW-1185">Reference proteome</keyword>
<evidence type="ECO:0000313" key="2">
    <source>
        <dbReference type="Proteomes" id="UP001286313"/>
    </source>
</evidence>
<proteinExistence type="predicted"/>
<gene>
    <name evidence="1" type="ORF">Pcinc_018143</name>
</gene>
<protein>
    <submittedName>
        <fullName evidence="1">Uncharacterized protein</fullName>
    </submittedName>
</protein>